<dbReference type="EMBL" id="SRPY01000419">
    <property type="protein sequence ID" value="KAG5924357.1"/>
    <property type="molecule type" value="Genomic_DNA"/>
</dbReference>
<feature type="region of interest" description="Disordered" evidence="1">
    <location>
        <begin position="70"/>
        <end position="98"/>
    </location>
</feature>
<sequence length="114" mass="11993">MRSEPTELLPQNKNTDYVGYFTPATPATPAVTLPLLHAPAVTPATGVTPAVPAGPATRATAATPSWFLATPVAPTNGSRLETHTSSQHRPTPPQLLPRLRDILAPGILASWHFG</sequence>
<feature type="compositionally biased region" description="Polar residues" evidence="1">
    <location>
        <begin position="73"/>
        <end position="88"/>
    </location>
</feature>
<evidence type="ECO:0000313" key="3">
    <source>
        <dbReference type="Proteomes" id="UP000811619"/>
    </source>
</evidence>
<dbReference type="AlphaFoldDB" id="A0A8K0J5I0"/>
<gene>
    <name evidence="2" type="ORF">E4U42_004666</name>
</gene>
<protein>
    <submittedName>
        <fullName evidence="2">Uncharacterized protein</fullName>
    </submittedName>
</protein>
<proteinExistence type="predicted"/>
<dbReference type="Proteomes" id="UP000811619">
    <property type="component" value="Unassembled WGS sequence"/>
</dbReference>
<comment type="caution">
    <text evidence="2">The sequence shown here is derived from an EMBL/GenBank/DDBJ whole genome shotgun (WGS) entry which is preliminary data.</text>
</comment>
<keyword evidence="3" id="KW-1185">Reference proteome</keyword>
<name>A0A8K0J5I0_9HYPO</name>
<evidence type="ECO:0000313" key="2">
    <source>
        <dbReference type="EMBL" id="KAG5924357.1"/>
    </source>
</evidence>
<evidence type="ECO:0000256" key="1">
    <source>
        <dbReference type="SAM" id="MobiDB-lite"/>
    </source>
</evidence>
<reference evidence="2" key="1">
    <citation type="journal article" date="2020" name="bioRxiv">
        <title>Whole genome comparisons of ergot fungi reveals the divergence and evolution of species within the genus Claviceps are the result of varying mechanisms driving genome evolution and host range expansion.</title>
        <authorList>
            <person name="Wyka S.A."/>
            <person name="Mondo S.J."/>
            <person name="Liu M."/>
            <person name="Dettman J."/>
            <person name="Nalam V."/>
            <person name="Broders K.D."/>
        </authorList>
    </citation>
    <scope>NUCLEOTIDE SEQUENCE</scope>
    <source>
        <strain evidence="2">CCC 489</strain>
    </source>
</reference>
<organism evidence="2 3">
    <name type="scientific">Claviceps africana</name>
    <dbReference type="NCBI Taxonomy" id="83212"/>
    <lineage>
        <taxon>Eukaryota</taxon>
        <taxon>Fungi</taxon>
        <taxon>Dikarya</taxon>
        <taxon>Ascomycota</taxon>
        <taxon>Pezizomycotina</taxon>
        <taxon>Sordariomycetes</taxon>
        <taxon>Hypocreomycetidae</taxon>
        <taxon>Hypocreales</taxon>
        <taxon>Clavicipitaceae</taxon>
        <taxon>Claviceps</taxon>
    </lineage>
</organism>
<accession>A0A8K0J5I0</accession>